<dbReference type="STRING" id="4955.A0A1G4M7M4"/>
<dbReference type="PROSITE" id="PS50294">
    <property type="entry name" value="WD_REPEATS_REGION"/>
    <property type="match status" value="1"/>
</dbReference>
<dbReference type="GO" id="GO:0071013">
    <property type="term" value="C:catalytic step 2 spliceosome"/>
    <property type="evidence" value="ECO:0007669"/>
    <property type="project" value="TreeGrafter"/>
</dbReference>
<dbReference type="PROSITE" id="PS00678">
    <property type="entry name" value="WD_REPEATS_1"/>
    <property type="match status" value="1"/>
</dbReference>
<dbReference type="Pfam" id="PF00400">
    <property type="entry name" value="WD40"/>
    <property type="match status" value="3"/>
</dbReference>
<evidence type="ECO:0000313" key="5">
    <source>
        <dbReference type="Proteomes" id="UP000190831"/>
    </source>
</evidence>
<dbReference type="PROSITE" id="PS50082">
    <property type="entry name" value="WD_REPEATS_2"/>
    <property type="match status" value="2"/>
</dbReference>
<dbReference type="InterPro" id="IPR019775">
    <property type="entry name" value="WD40_repeat_CS"/>
</dbReference>
<dbReference type="InterPro" id="IPR052234">
    <property type="entry name" value="U5_snRNP_Component"/>
</dbReference>
<dbReference type="InterPro" id="IPR015943">
    <property type="entry name" value="WD40/YVTN_repeat-like_dom_sf"/>
</dbReference>
<dbReference type="EMBL" id="LT598489">
    <property type="protein sequence ID" value="SCV99847.1"/>
    <property type="molecule type" value="Genomic_DNA"/>
</dbReference>
<accession>A0A1G4M7M4</accession>
<sequence>MSLTLHNAPDESQDWLLSGGHEGAVLACAFANAGSTAVSGGLDARLCIWDLAAGTNYVVEHPGRARAAITSLQPLDKSCVAAFSDAHLALVDLETGITLRRYTGHTRVVNQVRRAGTRHQIASVGDDGQLLLWDAATKKPVWSTSTQFPLMTLAAADDHLVYATGLEPTIHVFDLRNISKELFNWPTMHDDSICSIDVSPNGKLCSLGFDGQLQFYDAATGSSRKSRYLNQCPTPNAPPNDDRYLVRCKFIHGDRYAITEGAVYDVTSQVKLADHHTAPVIDMDYHGKSNSLLMCANDGSLRVTQL</sequence>
<dbReference type="InterPro" id="IPR036322">
    <property type="entry name" value="WD40_repeat_dom_sf"/>
</dbReference>
<dbReference type="AlphaFoldDB" id="A0A1G4M7M4"/>
<dbReference type="Proteomes" id="UP000190831">
    <property type="component" value="Chromosome B"/>
</dbReference>
<feature type="repeat" description="WD" evidence="3">
    <location>
        <begin position="18"/>
        <end position="59"/>
    </location>
</feature>
<keyword evidence="2" id="KW-0677">Repeat</keyword>
<dbReference type="SMART" id="SM00320">
    <property type="entry name" value="WD40"/>
    <property type="match status" value="5"/>
</dbReference>
<dbReference type="OMA" id="HTRVVNQ"/>
<dbReference type="PANTHER" id="PTHR44006:SF1">
    <property type="entry name" value="U5 SMALL NUCLEAR RIBONUCLEOPROTEIN 40 KDA PROTEIN"/>
    <property type="match status" value="1"/>
</dbReference>
<organism evidence="4 5">
    <name type="scientific">Lachancea fermentati</name>
    <name type="common">Zygosaccharomyces fermentati</name>
    <dbReference type="NCBI Taxonomy" id="4955"/>
    <lineage>
        <taxon>Eukaryota</taxon>
        <taxon>Fungi</taxon>
        <taxon>Dikarya</taxon>
        <taxon>Ascomycota</taxon>
        <taxon>Saccharomycotina</taxon>
        <taxon>Saccharomycetes</taxon>
        <taxon>Saccharomycetales</taxon>
        <taxon>Saccharomycetaceae</taxon>
        <taxon>Lachancea</taxon>
    </lineage>
</organism>
<evidence type="ECO:0000256" key="1">
    <source>
        <dbReference type="ARBA" id="ARBA00022574"/>
    </source>
</evidence>
<dbReference type="OrthoDB" id="1068471at2759"/>
<gene>
    <name evidence="4" type="ORF">LAFE_0B03818G</name>
</gene>
<reference evidence="5" key="1">
    <citation type="submission" date="2016-03" db="EMBL/GenBank/DDBJ databases">
        <authorList>
            <person name="Devillers H."/>
        </authorList>
    </citation>
    <scope>NUCLEOTIDE SEQUENCE [LARGE SCALE GENOMIC DNA]</scope>
</reference>
<keyword evidence="1 3" id="KW-0853">WD repeat</keyword>
<evidence type="ECO:0000256" key="2">
    <source>
        <dbReference type="ARBA" id="ARBA00022737"/>
    </source>
</evidence>
<evidence type="ECO:0000256" key="3">
    <source>
        <dbReference type="PROSITE-ProRule" id="PRU00221"/>
    </source>
</evidence>
<evidence type="ECO:0000313" key="4">
    <source>
        <dbReference type="EMBL" id="SCV99847.1"/>
    </source>
</evidence>
<dbReference type="GO" id="GO:0003723">
    <property type="term" value="F:RNA binding"/>
    <property type="evidence" value="ECO:0007669"/>
    <property type="project" value="TreeGrafter"/>
</dbReference>
<keyword evidence="5" id="KW-1185">Reference proteome</keyword>
<name>A0A1G4M7M4_LACFM</name>
<feature type="repeat" description="WD" evidence="3">
    <location>
        <begin position="102"/>
        <end position="143"/>
    </location>
</feature>
<dbReference type="PANTHER" id="PTHR44006">
    <property type="entry name" value="U5 SMALL NUCLEAR RIBONUCLEOPROTEIN 40 KDA PROTEIN"/>
    <property type="match status" value="1"/>
</dbReference>
<dbReference type="SUPFAM" id="SSF50978">
    <property type="entry name" value="WD40 repeat-like"/>
    <property type="match status" value="1"/>
</dbReference>
<protein>
    <submittedName>
        <fullName evidence="4">LAFE_0B03818g1_1</fullName>
    </submittedName>
</protein>
<dbReference type="Gene3D" id="2.130.10.10">
    <property type="entry name" value="YVTN repeat-like/Quinoprotein amine dehydrogenase"/>
    <property type="match status" value="1"/>
</dbReference>
<proteinExistence type="predicted"/>
<dbReference type="InterPro" id="IPR001680">
    <property type="entry name" value="WD40_rpt"/>
</dbReference>